<sequence length="192" mass="21359">MRSVGEAPMHHLPALQFGKYLLSAECSFFSWDLISKHLEFEIRLRHCQPSSIEISKQSTGLSIIIVAATMHLTTLLTASASIFALATAAPLASSAPRKGPFPTCGNLRFNNQDGWNVGFTSSATCTPVHPWRDDLAAQYYRISNIDCECKFYKSKESCQQGEDVKSYFKTPPGPDPSFEEKPKYLWCRSISG</sequence>
<keyword evidence="3" id="KW-1185">Reference proteome</keyword>
<name>A0A6A6RTB0_9PLEO</name>
<feature type="region of interest" description="Disordered" evidence="1">
    <location>
        <begin position="160"/>
        <end position="180"/>
    </location>
</feature>
<gene>
    <name evidence="2" type="ORF">P280DRAFT_551594</name>
</gene>
<reference evidence="2" key="1">
    <citation type="journal article" date="2020" name="Stud. Mycol.">
        <title>101 Dothideomycetes genomes: a test case for predicting lifestyles and emergence of pathogens.</title>
        <authorList>
            <person name="Haridas S."/>
            <person name="Albert R."/>
            <person name="Binder M."/>
            <person name="Bloem J."/>
            <person name="Labutti K."/>
            <person name="Salamov A."/>
            <person name="Andreopoulos B."/>
            <person name="Baker S."/>
            <person name="Barry K."/>
            <person name="Bills G."/>
            <person name="Bluhm B."/>
            <person name="Cannon C."/>
            <person name="Castanera R."/>
            <person name="Culley D."/>
            <person name="Daum C."/>
            <person name="Ezra D."/>
            <person name="Gonzalez J."/>
            <person name="Henrissat B."/>
            <person name="Kuo A."/>
            <person name="Liang C."/>
            <person name="Lipzen A."/>
            <person name="Lutzoni F."/>
            <person name="Magnuson J."/>
            <person name="Mondo S."/>
            <person name="Nolan M."/>
            <person name="Ohm R."/>
            <person name="Pangilinan J."/>
            <person name="Park H.-J."/>
            <person name="Ramirez L."/>
            <person name="Alfaro M."/>
            <person name="Sun H."/>
            <person name="Tritt A."/>
            <person name="Yoshinaga Y."/>
            <person name="Zwiers L.-H."/>
            <person name="Turgeon B."/>
            <person name="Goodwin S."/>
            <person name="Spatafora J."/>
            <person name="Crous P."/>
            <person name="Grigoriev I."/>
        </authorList>
    </citation>
    <scope>NUCLEOTIDE SEQUENCE</scope>
    <source>
        <strain evidence="2">CBS 473.64</strain>
    </source>
</reference>
<dbReference type="Proteomes" id="UP000799753">
    <property type="component" value="Unassembled WGS sequence"/>
</dbReference>
<accession>A0A6A6RTB0</accession>
<dbReference type="EMBL" id="MU006791">
    <property type="protein sequence ID" value="KAF2637911.1"/>
    <property type="molecule type" value="Genomic_DNA"/>
</dbReference>
<proteinExistence type="predicted"/>
<evidence type="ECO:0000313" key="2">
    <source>
        <dbReference type="EMBL" id="KAF2637911.1"/>
    </source>
</evidence>
<protein>
    <submittedName>
        <fullName evidence="2">Uncharacterized protein</fullName>
    </submittedName>
</protein>
<evidence type="ECO:0000313" key="3">
    <source>
        <dbReference type="Proteomes" id="UP000799753"/>
    </source>
</evidence>
<evidence type="ECO:0000256" key="1">
    <source>
        <dbReference type="SAM" id="MobiDB-lite"/>
    </source>
</evidence>
<organism evidence="2 3">
    <name type="scientific">Massarina eburnea CBS 473.64</name>
    <dbReference type="NCBI Taxonomy" id="1395130"/>
    <lineage>
        <taxon>Eukaryota</taxon>
        <taxon>Fungi</taxon>
        <taxon>Dikarya</taxon>
        <taxon>Ascomycota</taxon>
        <taxon>Pezizomycotina</taxon>
        <taxon>Dothideomycetes</taxon>
        <taxon>Pleosporomycetidae</taxon>
        <taxon>Pleosporales</taxon>
        <taxon>Massarineae</taxon>
        <taxon>Massarinaceae</taxon>
        <taxon>Massarina</taxon>
    </lineage>
</organism>
<dbReference type="AlphaFoldDB" id="A0A6A6RTB0"/>